<feature type="domain" description="PAS" evidence="2">
    <location>
        <begin position="215"/>
        <end position="256"/>
    </location>
</feature>
<feature type="domain" description="EAL" evidence="3">
    <location>
        <begin position="450"/>
        <end position="735"/>
    </location>
</feature>
<dbReference type="SUPFAM" id="SSF55073">
    <property type="entry name" value="Nucleotide cyclase"/>
    <property type="match status" value="1"/>
</dbReference>
<reference evidence="5 6" key="1">
    <citation type="submission" date="2024-07" db="EMBL/GenBank/DDBJ databases">
        <title>Marimonas sp.nov., isolated from tidal-flat sediment.</title>
        <authorList>
            <person name="Jayan J.N."/>
            <person name="Lee S.S."/>
        </authorList>
    </citation>
    <scope>NUCLEOTIDE SEQUENCE [LARGE SCALE GENOMIC DNA]</scope>
    <source>
        <strain evidence="5 6">MJW-29</strain>
    </source>
</reference>
<dbReference type="InterPro" id="IPR035965">
    <property type="entry name" value="PAS-like_dom_sf"/>
</dbReference>
<accession>A0ABV3RPM6</accession>
<dbReference type="Gene3D" id="3.20.20.450">
    <property type="entry name" value="EAL domain"/>
    <property type="match status" value="2"/>
</dbReference>
<dbReference type="InterPro" id="IPR001633">
    <property type="entry name" value="EAL_dom"/>
</dbReference>
<dbReference type="SMART" id="SM00267">
    <property type="entry name" value="GGDEF"/>
    <property type="match status" value="1"/>
</dbReference>
<dbReference type="PROSITE" id="PS50883">
    <property type="entry name" value="EAL"/>
    <property type="match status" value="1"/>
</dbReference>
<keyword evidence="1" id="KW-1133">Transmembrane helix</keyword>
<dbReference type="SUPFAM" id="SSF55785">
    <property type="entry name" value="PYP-like sensor domain (PAS domain)"/>
    <property type="match status" value="1"/>
</dbReference>
<dbReference type="Pfam" id="PF00563">
    <property type="entry name" value="EAL"/>
    <property type="match status" value="1"/>
</dbReference>
<name>A0ABV3RPM6_9RHOB</name>
<dbReference type="PROSITE" id="PS50887">
    <property type="entry name" value="GGDEF"/>
    <property type="match status" value="1"/>
</dbReference>
<feature type="domain" description="GGDEF" evidence="4">
    <location>
        <begin position="380"/>
        <end position="515"/>
    </location>
</feature>
<dbReference type="InterPro" id="IPR000014">
    <property type="entry name" value="PAS"/>
</dbReference>
<feature type="transmembrane region" description="Helical" evidence="1">
    <location>
        <begin position="20"/>
        <end position="39"/>
    </location>
</feature>
<protein>
    <submittedName>
        <fullName evidence="5">Bifunctional diguanylate cyclase/phosphodiesterase</fullName>
    </submittedName>
</protein>
<evidence type="ECO:0000256" key="1">
    <source>
        <dbReference type="SAM" id="Phobius"/>
    </source>
</evidence>
<dbReference type="PANTHER" id="PTHR44757">
    <property type="entry name" value="DIGUANYLATE CYCLASE DGCP"/>
    <property type="match status" value="1"/>
</dbReference>
<proteinExistence type="predicted"/>
<keyword evidence="1" id="KW-0812">Transmembrane</keyword>
<dbReference type="CDD" id="cd01949">
    <property type="entry name" value="GGDEF"/>
    <property type="match status" value="1"/>
</dbReference>
<dbReference type="NCBIfam" id="TIGR00254">
    <property type="entry name" value="GGDEF"/>
    <property type="match status" value="1"/>
</dbReference>
<dbReference type="EMBL" id="JBFNXX010000011">
    <property type="protein sequence ID" value="MEW9920861.1"/>
    <property type="molecule type" value="Genomic_DNA"/>
</dbReference>
<dbReference type="InterPro" id="IPR000160">
    <property type="entry name" value="GGDEF_dom"/>
</dbReference>
<comment type="caution">
    <text evidence="5">The sequence shown here is derived from an EMBL/GenBank/DDBJ whole genome shotgun (WGS) entry which is preliminary data.</text>
</comment>
<dbReference type="CDD" id="cd01948">
    <property type="entry name" value="EAL"/>
    <property type="match status" value="1"/>
</dbReference>
<dbReference type="PANTHER" id="PTHR44757:SF2">
    <property type="entry name" value="BIOFILM ARCHITECTURE MAINTENANCE PROTEIN MBAA"/>
    <property type="match status" value="1"/>
</dbReference>
<evidence type="ECO:0000259" key="4">
    <source>
        <dbReference type="PROSITE" id="PS50887"/>
    </source>
</evidence>
<dbReference type="Gene3D" id="3.30.450.20">
    <property type="entry name" value="PAS domain"/>
    <property type="match status" value="1"/>
</dbReference>
<keyword evidence="6" id="KW-1185">Reference proteome</keyword>
<dbReference type="PROSITE" id="PS50112">
    <property type="entry name" value="PAS"/>
    <property type="match status" value="1"/>
</dbReference>
<dbReference type="Gene3D" id="3.30.70.270">
    <property type="match status" value="1"/>
</dbReference>
<sequence length="739" mass="81273">MEKRAGRDVTGISGRTVFGIFMFGVLLSTALSFAGYGILQRVSGLHKANYLQRDATFELLTSIQRTGSLQSPARRIAVSGRLRALQKSAAWCRASNSRMERRAVRLIVGTSLFDLCERNESLLREAGRYLVLAGDPSAPTGFAFAAIANRLILSSETADRIFPVLDRLESVEGRAVRIATMGIAMLLLACGAVGLQMRRRTMEILRGTEAERLRDQTRFRRAIRDAREGLGVLDISGRIEEWNPSFAAAFGVENLEGRFIDEILRIAVSSGRIVEIRAEDVTLTTGQLAARIMEGTKADIRFDDGRFVRLSAARVDSGDGVVIVTADQTEIHRQKEELHTLTERLSAAQKEANHQALNDPLTGLPNRRAFDLALAAANDGPCTLLRIDLDHFKYVNDTFGHDAGDEVLKHVAKILKETKLDQRLAARIGGDEFVVMAPKEANLAHAETLATKIAAQIRKPFHYNGRLCHYGASFGSASNLDISDDLSPRGVLAAADVALYRAKAAGRDNSALYTPALHQEIVAQRRLADALLRGLENDIFVPYYQPQVDAVTGRLVGLEVLARWPRRDGTILAPGAFLPLAEQMKKVSEIDRCIFHHVRKDMERWAGMGVTIPKIAFNASSDRLRDSGIRIEVDDFGSGHASVMALYRVRPDCLKIDRRIVAPAADRRADSGAQAVLKAVVEIGKALETEVLAEGVESAEIARNLTALGVDTLQGYHFSRPLPFDQITEWMAVRGRRIA</sequence>
<dbReference type="RefSeq" id="WP_367878564.1">
    <property type="nucleotide sequence ID" value="NZ_JBFNXX010000011.1"/>
</dbReference>
<evidence type="ECO:0000313" key="5">
    <source>
        <dbReference type="EMBL" id="MEW9920861.1"/>
    </source>
</evidence>
<evidence type="ECO:0000259" key="3">
    <source>
        <dbReference type="PROSITE" id="PS50883"/>
    </source>
</evidence>
<dbReference type="InterPro" id="IPR043128">
    <property type="entry name" value="Rev_trsase/Diguanyl_cyclase"/>
</dbReference>
<dbReference type="SMART" id="SM00052">
    <property type="entry name" value="EAL"/>
    <property type="match status" value="1"/>
</dbReference>
<evidence type="ECO:0000259" key="2">
    <source>
        <dbReference type="PROSITE" id="PS50112"/>
    </source>
</evidence>
<evidence type="ECO:0000313" key="6">
    <source>
        <dbReference type="Proteomes" id="UP001556098"/>
    </source>
</evidence>
<dbReference type="SUPFAM" id="SSF141868">
    <property type="entry name" value="EAL domain-like"/>
    <property type="match status" value="1"/>
</dbReference>
<dbReference type="InterPro" id="IPR052155">
    <property type="entry name" value="Biofilm_reg_signaling"/>
</dbReference>
<dbReference type="InterPro" id="IPR029787">
    <property type="entry name" value="Nucleotide_cyclase"/>
</dbReference>
<organism evidence="5 6">
    <name type="scientific">Sulfitobacter sediminis</name>
    <dbReference type="NCBI Taxonomy" id="3234186"/>
    <lineage>
        <taxon>Bacteria</taxon>
        <taxon>Pseudomonadati</taxon>
        <taxon>Pseudomonadota</taxon>
        <taxon>Alphaproteobacteria</taxon>
        <taxon>Rhodobacterales</taxon>
        <taxon>Roseobacteraceae</taxon>
        <taxon>Sulfitobacter</taxon>
    </lineage>
</organism>
<dbReference type="InterPro" id="IPR035919">
    <property type="entry name" value="EAL_sf"/>
</dbReference>
<keyword evidence="1" id="KW-0472">Membrane</keyword>
<gene>
    <name evidence="5" type="ORF">AB2B41_14700</name>
</gene>
<dbReference type="Proteomes" id="UP001556098">
    <property type="component" value="Unassembled WGS sequence"/>
</dbReference>
<dbReference type="Pfam" id="PF00990">
    <property type="entry name" value="GGDEF"/>
    <property type="match status" value="1"/>
</dbReference>